<dbReference type="PROSITE" id="PS51257">
    <property type="entry name" value="PROKAR_LIPOPROTEIN"/>
    <property type="match status" value="1"/>
</dbReference>
<reference evidence="2" key="2">
    <citation type="submission" date="2025-08" db="UniProtKB">
        <authorList>
            <consortium name="Ensembl"/>
        </authorList>
    </citation>
    <scope>IDENTIFICATION</scope>
</reference>
<reference evidence="2" key="3">
    <citation type="submission" date="2025-09" db="UniProtKB">
        <authorList>
            <consortium name="Ensembl"/>
        </authorList>
    </citation>
    <scope>IDENTIFICATION</scope>
</reference>
<evidence type="ECO:0000259" key="1">
    <source>
        <dbReference type="PROSITE" id="PS50041"/>
    </source>
</evidence>
<organism evidence="2 3">
    <name type="scientific">Amphiprion ocellaris</name>
    <name type="common">Clown anemonefish</name>
    <dbReference type="NCBI Taxonomy" id="80972"/>
    <lineage>
        <taxon>Eukaryota</taxon>
        <taxon>Metazoa</taxon>
        <taxon>Chordata</taxon>
        <taxon>Craniata</taxon>
        <taxon>Vertebrata</taxon>
        <taxon>Euteleostomi</taxon>
        <taxon>Actinopterygii</taxon>
        <taxon>Neopterygii</taxon>
        <taxon>Teleostei</taxon>
        <taxon>Neoteleostei</taxon>
        <taxon>Acanthomorphata</taxon>
        <taxon>Ovalentaria</taxon>
        <taxon>Pomacentridae</taxon>
        <taxon>Amphiprion</taxon>
    </lineage>
</organism>
<dbReference type="InterPro" id="IPR016186">
    <property type="entry name" value="C-type_lectin-like/link_sf"/>
</dbReference>
<keyword evidence="3" id="KW-1185">Reference proteome</keyword>
<reference evidence="2 3" key="1">
    <citation type="submission" date="2022-01" db="EMBL/GenBank/DDBJ databases">
        <title>A chromosome-scale genome assembly of the false clownfish, Amphiprion ocellaris.</title>
        <authorList>
            <person name="Ryu T."/>
        </authorList>
    </citation>
    <scope>NUCLEOTIDE SEQUENCE [LARGE SCALE GENOMIC DNA]</scope>
</reference>
<dbReference type="Proteomes" id="UP001501940">
    <property type="component" value="Chromosome 15"/>
</dbReference>
<dbReference type="AlphaFoldDB" id="A0AAQ5YV70"/>
<name>A0AAQ5YV70_AMPOC</name>
<feature type="domain" description="C-type lectin" evidence="1">
    <location>
        <begin position="57"/>
        <end position="102"/>
    </location>
</feature>
<sequence length="114" mass="13286">MRKLKVTRSISHLALYISTSCLHNDLREGGEKVDKKMFTDLATLENQYDNKRLLNFNNKLDFSNWRSNEPNNVNSNQHCVAMTKEGLWRDAICSTKRPAVCFYVFTFILKNPLN</sequence>
<dbReference type="InterPro" id="IPR001304">
    <property type="entry name" value="C-type_lectin-like"/>
</dbReference>
<dbReference type="PROSITE" id="PS50041">
    <property type="entry name" value="C_TYPE_LECTIN_2"/>
    <property type="match status" value="1"/>
</dbReference>
<dbReference type="InterPro" id="IPR016187">
    <property type="entry name" value="CTDL_fold"/>
</dbReference>
<evidence type="ECO:0000313" key="3">
    <source>
        <dbReference type="Proteomes" id="UP001501940"/>
    </source>
</evidence>
<dbReference type="SUPFAM" id="SSF56436">
    <property type="entry name" value="C-type lectin-like"/>
    <property type="match status" value="1"/>
</dbReference>
<protein>
    <recommendedName>
        <fullName evidence="1">C-type lectin domain-containing protein</fullName>
    </recommendedName>
</protein>
<dbReference type="Pfam" id="PF00059">
    <property type="entry name" value="Lectin_C"/>
    <property type="match status" value="1"/>
</dbReference>
<accession>A0AAQ5YV70</accession>
<evidence type="ECO:0000313" key="2">
    <source>
        <dbReference type="Ensembl" id="ENSAOCP00000057708.1"/>
    </source>
</evidence>
<proteinExistence type="predicted"/>
<dbReference type="GeneTree" id="ENSGT00940000175119"/>
<dbReference type="Ensembl" id="ENSAOCT00000058140.1">
    <property type="protein sequence ID" value="ENSAOCP00000057708.1"/>
    <property type="gene ID" value="ENSAOCG00000024320.2"/>
</dbReference>
<dbReference type="Gene3D" id="3.10.100.10">
    <property type="entry name" value="Mannose-Binding Protein A, subunit A"/>
    <property type="match status" value="1"/>
</dbReference>